<accession>A0AAV2NXF9</accession>
<gene>
    <name evidence="2" type="ORF">LPLAT_LOCUS10037</name>
</gene>
<organism evidence="2 3">
    <name type="scientific">Lasius platythorax</name>
    <dbReference type="NCBI Taxonomy" id="488582"/>
    <lineage>
        <taxon>Eukaryota</taxon>
        <taxon>Metazoa</taxon>
        <taxon>Ecdysozoa</taxon>
        <taxon>Arthropoda</taxon>
        <taxon>Hexapoda</taxon>
        <taxon>Insecta</taxon>
        <taxon>Pterygota</taxon>
        <taxon>Neoptera</taxon>
        <taxon>Endopterygota</taxon>
        <taxon>Hymenoptera</taxon>
        <taxon>Apocrita</taxon>
        <taxon>Aculeata</taxon>
        <taxon>Formicoidea</taxon>
        <taxon>Formicidae</taxon>
        <taxon>Formicinae</taxon>
        <taxon>Lasius</taxon>
        <taxon>Lasius</taxon>
    </lineage>
</organism>
<evidence type="ECO:0000256" key="1">
    <source>
        <dbReference type="SAM" id="MobiDB-lite"/>
    </source>
</evidence>
<evidence type="ECO:0000313" key="3">
    <source>
        <dbReference type="Proteomes" id="UP001497644"/>
    </source>
</evidence>
<name>A0AAV2NXF9_9HYME</name>
<feature type="compositionally biased region" description="Basic and acidic residues" evidence="1">
    <location>
        <begin position="50"/>
        <end position="71"/>
    </location>
</feature>
<sequence>MENSQERSLLDRSSCTARLLSTKQNQNQSTVASQCQSEFWSSLQQTTSDDSAKDGDGFAREEHSGEHHEALKFAFPKKVKACGRRKANASKRRVTFADH</sequence>
<proteinExistence type="predicted"/>
<feature type="region of interest" description="Disordered" evidence="1">
    <location>
        <begin position="42"/>
        <end position="71"/>
    </location>
</feature>
<dbReference type="AlphaFoldDB" id="A0AAV2NXF9"/>
<dbReference type="Proteomes" id="UP001497644">
    <property type="component" value="Chromosome 5"/>
</dbReference>
<dbReference type="EMBL" id="OZ034828">
    <property type="protein sequence ID" value="CAL1684406.1"/>
    <property type="molecule type" value="Genomic_DNA"/>
</dbReference>
<evidence type="ECO:0000313" key="2">
    <source>
        <dbReference type="EMBL" id="CAL1684406.1"/>
    </source>
</evidence>
<protein>
    <submittedName>
        <fullName evidence="2">Uncharacterized protein</fullName>
    </submittedName>
</protein>
<keyword evidence="3" id="KW-1185">Reference proteome</keyword>
<reference evidence="2" key="1">
    <citation type="submission" date="2024-04" db="EMBL/GenBank/DDBJ databases">
        <authorList>
            <consortium name="Molecular Ecology Group"/>
        </authorList>
    </citation>
    <scope>NUCLEOTIDE SEQUENCE</scope>
</reference>